<dbReference type="Proteomes" id="UP000194139">
    <property type="component" value="Chromosome"/>
</dbReference>
<accession>A0A1W6Z0F0</accession>
<dbReference type="EMBL" id="CP021109">
    <property type="protein sequence ID" value="ARP86674.1"/>
    <property type="molecule type" value="Genomic_DNA"/>
</dbReference>
<dbReference type="Gene3D" id="3.10.129.10">
    <property type="entry name" value="Hotdog Thioesterase"/>
    <property type="match status" value="1"/>
</dbReference>
<dbReference type="GO" id="GO:0006635">
    <property type="term" value="P:fatty acid beta-oxidation"/>
    <property type="evidence" value="ECO:0007669"/>
    <property type="project" value="TreeGrafter"/>
</dbReference>
<dbReference type="GO" id="GO:0044594">
    <property type="term" value="F:17-beta-hydroxysteroid dehydrogenase (NAD+) activity"/>
    <property type="evidence" value="ECO:0007669"/>
    <property type="project" value="TreeGrafter"/>
</dbReference>
<dbReference type="InterPro" id="IPR054357">
    <property type="entry name" value="MFE-2_N"/>
</dbReference>
<dbReference type="CDD" id="cd03448">
    <property type="entry name" value="HDE_HSD"/>
    <property type="match status" value="1"/>
</dbReference>
<evidence type="ECO:0000313" key="4">
    <source>
        <dbReference type="EMBL" id="ARP86674.1"/>
    </source>
</evidence>
<proteinExistence type="predicted"/>
<name>A0A1W6Z0F0_9BORD</name>
<protein>
    <submittedName>
        <fullName evidence="4">3-alpha,7-alpha, 12-alpha-trihydroxy-5-beta-cholest-24-enoyl-CoA hydratase</fullName>
    </submittedName>
</protein>
<dbReference type="GO" id="GO:0004300">
    <property type="term" value="F:enoyl-CoA hydratase activity"/>
    <property type="evidence" value="ECO:0007669"/>
    <property type="project" value="TreeGrafter"/>
</dbReference>
<evidence type="ECO:0000259" key="2">
    <source>
        <dbReference type="Pfam" id="PF01575"/>
    </source>
</evidence>
<dbReference type="InterPro" id="IPR029069">
    <property type="entry name" value="HotDog_dom_sf"/>
</dbReference>
<dbReference type="GO" id="GO:0003857">
    <property type="term" value="F:(3S)-3-hydroxyacyl-CoA dehydrogenase (NAD+) activity"/>
    <property type="evidence" value="ECO:0007669"/>
    <property type="project" value="TreeGrafter"/>
</dbReference>
<evidence type="ECO:0000259" key="3">
    <source>
        <dbReference type="Pfam" id="PF22622"/>
    </source>
</evidence>
<dbReference type="PANTHER" id="PTHR13078">
    <property type="entry name" value="PEROXISOMAL MULTIFUNCTIONAL ENZYME TYPE 2-RELATED"/>
    <property type="match status" value="1"/>
</dbReference>
<feature type="domain" description="Peroxisomal multifunctional enzyme type 2-like N-terminal" evidence="3">
    <location>
        <begin position="19"/>
        <end position="145"/>
    </location>
</feature>
<evidence type="ECO:0000256" key="1">
    <source>
        <dbReference type="SAM" id="MobiDB-lite"/>
    </source>
</evidence>
<organism evidence="4 5">
    <name type="scientific">Bordetella genomosp. 9</name>
    <dbReference type="NCBI Taxonomy" id="1416803"/>
    <lineage>
        <taxon>Bacteria</taxon>
        <taxon>Pseudomonadati</taxon>
        <taxon>Pseudomonadota</taxon>
        <taxon>Betaproteobacteria</taxon>
        <taxon>Burkholderiales</taxon>
        <taxon>Alcaligenaceae</taxon>
        <taxon>Bordetella</taxon>
    </lineage>
</organism>
<dbReference type="Pfam" id="PF22622">
    <property type="entry name" value="MFE-2_hydrat-2_N"/>
    <property type="match status" value="1"/>
</dbReference>
<dbReference type="Pfam" id="PF01575">
    <property type="entry name" value="MaoC_dehydratas"/>
    <property type="match status" value="1"/>
</dbReference>
<reference evidence="4 5" key="1">
    <citation type="submission" date="2017-05" db="EMBL/GenBank/DDBJ databases">
        <title>Complete and WGS of Bordetella genogroups.</title>
        <authorList>
            <person name="Spilker T."/>
            <person name="LiPuma J."/>
        </authorList>
    </citation>
    <scope>NUCLEOTIDE SEQUENCE [LARGE SCALE GENOMIC DNA]</scope>
    <source>
        <strain evidence="4 5">AU17164</strain>
    </source>
</reference>
<dbReference type="AlphaFoldDB" id="A0A1W6Z0F0"/>
<keyword evidence="5" id="KW-1185">Reference proteome</keyword>
<gene>
    <name evidence="4" type="ORF">CAL13_10980</name>
</gene>
<dbReference type="PANTHER" id="PTHR13078:SF56">
    <property type="entry name" value="PEROXISOMAL MULTIFUNCTIONAL ENZYME TYPE 2"/>
    <property type="match status" value="1"/>
</dbReference>
<dbReference type="SUPFAM" id="SSF54637">
    <property type="entry name" value="Thioesterase/thiol ester dehydrase-isomerase"/>
    <property type="match status" value="2"/>
</dbReference>
<dbReference type="InterPro" id="IPR002539">
    <property type="entry name" value="MaoC-like_dom"/>
</dbReference>
<feature type="domain" description="MaoC-like" evidence="2">
    <location>
        <begin position="162"/>
        <end position="264"/>
    </location>
</feature>
<evidence type="ECO:0000313" key="5">
    <source>
        <dbReference type="Proteomes" id="UP000194139"/>
    </source>
</evidence>
<sequence length="284" mass="31481">MPLDYDTIKHWRFEDLPHRYTEKDTMLYALGIGLGEDPVDPAQLRYVYEQGLRAFPTMSVVLGYPGFWMRDPRAGVDWVRVVHGEQRLTMHAPLPAHGTVVGKNRITHVIDKGADKGALVVTERTLHDESGRCLATLAQTSFCRGDGGLARSDAPPPALPDAPDRAPDRQVSLRVSPRAALIYRLSADMNPLHADPAVARKAGFERPILHGLCSYGMAARAVVQAWADGDADRLARLDVRFRSPVYPGETLTFDMWREGDEIRYTARSAERNILTLTGGVAKVN</sequence>
<dbReference type="RefSeq" id="WP_086072400.1">
    <property type="nucleotide sequence ID" value="NZ_CP021109.1"/>
</dbReference>
<feature type="region of interest" description="Disordered" evidence="1">
    <location>
        <begin position="149"/>
        <end position="170"/>
    </location>
</feature>